<dbReference type="OrthoDB" id="6091153at2759"/>
<dbReference type="InterPro" id="IPR021109">
    <property type="entry name" value="Peptidase_aspartic_dom_sf"/>
</dbReference>
<gene>
    <name evidence="1" type="ORF">AVEN_12824_1</name>
</gene>
<comment type="caution">
    <text evidence="1">The sequence shown here is derived from an EMBL/GenBank/DDBJ whole genome shotgun (WGS) entry which is preliminary data.</text>
</comment>
<evidence type="ECO:0000313" key="2">
    <source>
        <dbReference type="Proteomes" id="UP000499080"/>
    </source>
</evidence>
<proteinExistence type="predicted"/>
<accession>A0A4Y2AD64</accession>
<dbReference type="Proteomes" id="UP000499080">
    <property type="component" value="Unassembled WGS sequence"/>
</dbReference>
<reference evidence="1 2" key="1">
    <citation type="journal article" date="2019" name="Sci. Rep.">
        <title>Orb-weaving spider Araneus ventricosus genome elucidates the spidroin gene catalogue.</title>
        <authorList>
            <person name="Kono N."/>
            <person name="Nakamura H."/>
            <person name="Ohtoshi R."/>
            <person name="Moran D.A.P."/>
            <person name="Shinohara A."/>
            <person name="Yoshida Y."/>
            <person name="Fujiwara M."/>
            <person name="Mori M."/>
            <person name="Tomita M."/>
            <person name="Arakawa K."/>
        </authorList>
    </citation>
    <scope>NUCLEOTIDE SEQUENCE [LARGE SCALE GENOMIC DNA]</scope>
</reference>
<protein>
    <submittedName>
        <fullName evidence="1">Uncharacterized protein</fullName>
    </submittedName>
</protein>
<dbReference type="EMBL" id="BGPR01000011">
    <property type="protein sequence ID" value="GBL77215.1"/>
    <property type="molecule type" value="Genomic_DNA"/>
</dbReference>
<organism evidence="1 2">
    <name type="scientific">Araneus ventricosus</name>
    <name type="common">Orbweaver spider</name>
    <name type="synonym">Epeira ventricosa</name>
    <dbReference type="NCBI Taxonomy" id="182803"/>
    <lineage>
        <taxon>Eukaryota</taxon>
        <taxon>Metazoa</taxon>
        <taxon>Ecdysozoa</taxon>
        <taxon>Arthropoda</taxon>
        <taxon>Chelicerata</taxon>
        <taxon>Arachnida</taxon>
        <taxon>Araneae</taxon>
        <taxon>Araneomorphae</taxon>
        <taxon>Entelegynae</taxon>
        <taxon>Araneoidea</taxon>
        <taxon>Araneidae</taxon>
        <taxon>Araneus</taxon>
    </lineage>
</organism>
<evidence type="ECO:0000313" key="1">
    <source>
        <dbReference type="EMBL" id="GBL77215.1"/>
    </source>
</evidence>
<keyword evidence="2" id="KW-1185">Reference proteome</keyword>
<sequence length="352" mass="40405">MTLKTATSERAKIQGKTHASIQCGSRKFQYRVYVADITDSCILGLNFLQKFQFPVDLEKNEIPTAGEQIPLLSISTQHHKRTSEGNADVLSRQLRIEGCESCSNAEKFGMETNISVKALTMRTQDRWSLSEIHKAQLEDTDNRPILKMKLISADRPSWQEIARESLATKLYWALWNSLYLKDGILYRKWESNDGNYTDGKIPTPRINYCRVMKFRQYICLEHVGLQQRYEGERYPVGKHPLNAIHEWQHNRLTHQTDVQIYNQGAWDNHESAPAVIGNCSPDHNARYRSNVSRPQTGWLQTLTWPPSNQHTAITGTKAEQAFIRKHNRSPLRPPMSSSLTPLTSQTAVVWSQ</sequence>
<dbReference type="Gene3D" id="2.40.70.10">
    <property type="entry name" value="Acid Proteases"/>
    <property type="match status" value="1"/>
</dbReference>
<name>A0A4Y2AD64_ARAVE</name>
<dbReference type="AlphaFoldDB" id="A0A4Y2AD64"/>